<name>A0AAV4DN21_9GAST</name>
<sequence>MKVVGGSMARQLASIICRDLSVCSILERMRTLDKGLEAWGHFIASGQYAPTASTPSLSMSVDHRKHPLTSTSCHPGALAKGFTGYDFSSLATVVPRL</sequence>
<protein>
    <submittedName>
        <fullName evidence="1">Uncharacterized protein</fullName>
    </submittedName>
</protein>
<evidence type="ECO:0000313" key="2">
    <source>
        <dbReference type="Proteomes" id="UP000735302"/>
    </source>
</evidence>
<keyword evidence="2" id="KW-1185">Reference proteome</keyword>
<dbReference type="Proteomes" id="UP000735302">
    <property type="component" value="Unassembled WGS sequence"/>
</dbReference>
<proteinExistence type="predicted"/>
<dbReference type="EMBL" id="BLXT01008064">
    <property type="protein sequence ID" value="GFO45502.1"/>
    <property type="molecule type" value="Genomic_DNA"/>
</dbReference>
<gene>
    <name evidence="1" type="ORF">PoB_007200700</name>
</gene>
<accession>A0AAV4DN21</accession>
<reference evidence="1 2" key="1">
    <citation type="journal article" date="2021" name="Elife">
        <title>Chloroplast acquisition without the gene transfer in kleptoplastic sea slugs, Plakobranchus ocellatus.</title>
        <authorList>
            <person name="Maeda T."/>
            <person name="Takahashi S."/>
            <person name="Yoshida T."/>
            <person name="Shimamura S."/>
            <person name="Takaki Y."/>
            <person name="Nagai Y."/>
            <person name="Toyoda A."/>
            <person name="Suzuki Y."/>
            <person name="Arimoto A."/>
            <person name="Ishii H."/>
            <person name="Satoh N."/>
            <person name="Nishiyama T."/>
            <person name="Hasebe M."/>
            <person name="Maruyama T."/>
            <person name="Minagawa J."/>
            <person name="Obokata J."/>
            <person name="Shigenobu S."/>
        </authorList>
    </citation>
    <scope>NUCLEOTIDE SEQUENCE [LARGE SCALE GENOMIC DNA]</scope>
</reference>
<organism evidence="1 2">
    <name type="scientific">Plakobranchus ocellatus</name>
    <dbReference type="NCBI Taxonomy" id="259542"/>
    <lineage>
        <taxon>Eukaryota</taxon>
        <taxon>Metazoa</taxon>
        <taxon>Spiralia</taxon>
        <taxon>Lophotrochozoa</taxon>
        <taxon>Mollusca</taxon>
        <taxon>Gastropoda</taxon>
        <taxon>Heterobranchia</taxon>
        <taxon>Euthyneura</taxon>
        <taxon>Panpulmonata</taxon>
        <taxon>Sacoglossa</taxon>
        <taxon>Placobranchoidea</taxon>
        <taxon>Plakobranchidae</taxon>
        <taxon>Plakobranchus</taxon>
    </lineage>
</organism>
<dbReference type="AlphaFoldDB" id="A0AAV4DN21"/>
<comment type="caution">
    <text evidence="1">The sequence shown here is derived from an EMBL/GenBank/DDBJ whole genome shotgun (WGS) entry which is preliminary data.</text>
</comment>
<evidence type="ECO:0000313" key="1">
    <source>
        <dbReference type="EMBL" id="GFO45502.1"/>
    </source>
</evidence>